<proteinExistence type="predicted"/>
<dbReference type="OMA" id="CNNSVIC"/>
<dbReference type="PANTHER" id="PTHR38899">
    <property type="entry name" value="DOMAIN OOKINETE PROTEIN, PUTATIVE-RELATED"/>
    <property type="match status" value="1"/>
</dbReference>
<feature type="region of interest" description="Disordered" evidence="1">
    <location>
        <begin position="1"/>
        <end position="27"/>
    </location>
</feature>
<keyword evidence="3" id="KW-1185">Reference proteome</keyword>
<feature type="compositionally biased region" description="Basic and acidic residues" evidence="1">
    <location>
        <begin position="1"/>
        <end position="16"/>
    </location>
</feature>
<protein>
    <submittedName>
        <fullName evidence="2">Uncharacterized protein</fullName>
    </submittedName>
</protein>
<dbReference type="PANTHER" id="PTHR38899:SF1">
    <property type="entry name" value="PROTEIN KINASE"/>
    <property type="match status" value="1"/>
</dbReference>
<evidence type="ECO:0000313" key="2">
    <source>
        <dbReference type="EMBL" id="KAA8499271.1"/>
    </source>
</evidence>
<dbReference type="OrthoDB" id="166018at2759"/>
<gene>
    <name evidence="2" type="ORF">FVE85_6856</name>
</gene>
<name>A0A5J4Z5Y4_PORPP</name>
<accession>A0A5J4Z5Y4</accession>
<dbReference type="AlphaFoldDB" id="A0A5J4Z5Y4"/>
<sequence length="283" mass="31181">MDAHESAGHDTREKQRSPKLPSQGGRNMAESGALLVSEVVNAGLDSVSPHYDEVDQFISTYHESEYGDAPAVTAKPARGAHAPFTEKTVTVFDWDDTLLPSTFLASMGLRVDDVYDVPEFVKKQLEELEILAIGLIEEAILKGKVMLITNAETGWVELSGGRFVPKLLAFIQAKNIAVVSARSTYEADFPFNPSDWKIQAFTHEIGLQFPLMDGLNILSLGDGMSERDASHAVATSLPLSRVKTVKYIERPTIEQLQRQVSLVHSSFSELYKHDGSFDVNLVC</sequence>
<comment type="caution">
    <text evidence="2">The sequence shown here is derived from an EMBL/GenBank/DDBJ whole genome shotgun (WGS) entry which is preliminary data.</text>
</comment>
<reference evidence="3" key="1">
    <citation type="journal article" date="2019" name="Nat. Commun.">
        <title>Expansion of phycobilisome linker gene families in mesophilic red algae.</title>
        <authorList>
            <person name="Lee J."/>
            <person name="Kim D."/>
            <person name="Bhattacharya D."/>
            <person name="Yoon H.S."/>
        </authorList>
    </citation>
    <scope>NUCLEOTIDE SEQUENCE [LARGE SCALE GENOMIC DNA]</scope>
    <source>
        <strain evidence="3">CCMP 1328</strain>
    </source>
</reference>
<dbReference type="Proteomes" id="UP000324585">
    <property type="component" value="Unassembled WGS sequence"/>
</dbReference>
<dbReference type="EMBL" id="VRMN01000001">
    <property type="protein sequence ID" value="KAA8499271.1"/>
    <property type="molecule type" value="Genomic_DNA"/>
</dbReference>
<evidence type="ECO:0000313" key="3">
    <source>
        <dbReference type="Proteomes" id="UP000324585"/>
    </source>
</evidence>
<organism evidence="2 3">
    <name type="scientific">Porphyridium purpureum</name>
    <name type="common">Red alga</name>
    <name type="synonym">Porphyridium cruentum</name>
    <dbReference type="NCBI Taxonomy" id="35688"/>
    <lineage>
        <taxon>Eukaryota</taxon>
        <taxon>Rhodophyta</taxon>
        <taxon>Bangiophyceae</taxon>
        <taxon>Porphyridiales</taxon>
        <taxon>Porphyridiaceae</taxon>
        <taxon>Porphyridium</taxon>
    </lineage>
</organism>
<evidence type="ECO:0000256" key="1">
    <source>
        <dbReference type="SAM" id="MobiDB-lite"/>
    </source>
</evidence>